<reference evidence="5 6" key="1">
    <citation type="submission" date="2024-09" db="EMBL/GenBank/DDBJ databases">
        <authorList>
            <person name="Sun Q."/>
            <person name="Mori K."/>
        </authorList>
    </citation>
    <scope>NUCLEOTIDE SEQUENCE [LARGE SCALE GENOMIC DNA]</scope>
    <source>
        <strain evidence="5 6">CCM 4839</strain>
    </source>
</reference>
<evidence type="ECO:0000313" key="6">
    <source>
        <dbReference type="Proteomes" id="UP001589818"/>
    </source>
</evidence>
<feature type="signal peptide" evidence="1">
    <location>
        <begin position="1"/>
        <end position="31"/>
    </location>
</feature>
<dbReference type="Proteomes" id="UP001589818">
    <property type="component" value="Unassembled WGS sequence"/>
</dbReference>
<evidence type="ECO:0000259" key="2">
    <source>
        <dbReference type="Pfam" id="PF07833"/>
    </source>
</evidence>
<keyword evidence="6" id="KW-1185">Reference proteome</keyword>
<proteinExistence type="predicted"/>
<evidence type="ECO:0000256" key="1">
    <source>
        <dbReference type="SAM" id="SignalP"/>
    </source>
</evidence>
<dbReference type="RefSeq" id="WP_204820385.1">
    <property type="nucleotide sequence ID" value="NZ_JANHOF010000007.1"/>
</dbReference>
<keyword evidence="1" id="KW-0732">Signal</keyword>
<feature type="chain" id="PRO_5046633725" evidence="1">
    <location>
        <begin position="32"/>
        <end position="368"/>
    </location>
</feature>
<accession>A0ABV6J8D4</accession>
<dbReference type="EMBL" id="JBHLVF010000013">
    <property type="protein sequence ID" value="MFC0392042.1"/>
    <property type="molecule type" value="Genomic_DNA"/>
</dbReference>
<dbReference type="SUPFAM" id="SSF55383">
    <property type="entry name" value="Copper amine oxidase, domain N"/>
    <property type="match status" value="1"/>
</dbReference>
<dbReference type="Pfam" id="PF13739">
    <property type="entry name" value="PdaC"/>
    <property type="match status" value="1"/>
</dbReference>
<protein>
    <submittedName>
        <fullName evidence="5">PdaC/SigV domain-containing protein</fullName>
    </submittedName>
</protein>
<dbReference type="InterPro" id="IPR036582">
    <property type="entry name" value="Mao_N_sf"/>
</dbReference>
<dbReference type="Gene3D" id="3.30.565.40">
    <property type="entry name" value="Fervidobacterium nodosum Rt17-B1 like"/>
    <property type="match status" value="1"/>
</dbReference>
<dbReference type="InterPro" id="IPR021729">
    <property type="entry name" value="DUF3298"/>
</dbReference>
<sequence length="368" mass="39884">MNTGMKWSTALLAASVLLGGTSITAGTSAYAASAAAAPTAGKQGVQEPAVVLKYNGKTLSQQGKALNGNTMIPVTALRDAFGFSLSYNAGTRTYTAGNGSAKLNLEVSEYGVTTNLNGYFLYSNVRDEAKVLNGHLYVPFKLLSEYLGFQGVYNPSLKSLEISKRVMNDITISSESLTKSNTNAAIEIQYPTINGLTDEAQKAINTVLKQKADHFAAASEKQASKRDGSVERKYEFIQNYVVTFNREGVLSIVIDQYSYTGGAHGGTFREGLTFSLKNGKRLELGDLLKAAPNYKQTLDRLLKERTKKEDFAIDSAGLKDKPDFYVKEGGLAIFYQQYEIAPYAAGFPTYTFNFGELLPKGANPFASI</sequence>
<evidence type="ECO:0000313" key="5">
    <source>
        <dbReference type="EMBL" id="MFC0392042.1"/>
    </source>
</evidence>
<dbReference type="Pfam" id="PF11738">
    <property type="entry name" value="DUF3298"/>
    <property type="match status" value="1"/>
</dbReference>
<dbReference type="Pfam" id="PF07833">
    <property type="entry name" value="Cu_amine_oxidN1"/>
    <property type="match status" value="1"/>
</dbReference>
<name>A0ABV6J8D4_9BACL</name>
<dbReference type="Gene3D" id="3.90.640.20">
    <property type="entry name" value="Heat-shock cognate protein, ATPase"/>
    <property type="match status" value="1"/>
</dbReference>
<dbReference type="Gene3D" id="3.30.457.10">
    <property type="entry name" value="Copper amine oxidase-like, N-terminal domain"/>
    <property type="match status" value="1"/>
</dbReference>
<evidence type="ECO:0000259" key="3">
    <source>
        <dbReference type="Pfam" id="PF11738"/>
    </source>
</evidence>
<organism evidence="5 6">
    <name type="scientific">Paenibacillus mendelii</name>
    <dbReference type="NCBI Taxonomy" id="206163"/>
    <lineage>
        <taxon>Bacteria</taxon>
        <taxon>Bacillati</taxon>
        <taxon>Bacillota</taxon>
        <taxon>Bacilli</taxon>
        <taxon>Bacillales</taxon>
        <taxon>Paenibacillaceae</taxon>
        <taxon>Paenibacillus</taxon>
    </lineage>
</organism>
<comment type="caution">
    <text evidence="5">The sequence shown here is derived from an EMBL/GenBank/DDBJ whole genome shotgun (WGS) entry which is preliminary data.</text>
</comment>
<feature type="domain" description="Copper amine oxidase-like N-terminal" evidence="2">
    <location>
        <begin position="55"/>
        <end position="155"/>
    </location>
</feature>
<feature type="domain" description="DUF3298" evidence="3">
    <location>
        <begin position="286"/>
        <end position="352"/>
    </location>
</feature>
<dbReference type="InterPro" id="IPR025303">
    <property type="entry name" value="PdaC"/>
</dbReference>
<evidence type="ECO:0000259" key="4">
    <source>
        <dbReference type="Pfam" id="PF13739"/>
    </source>
</evidence>
<dbReference type="InterPro" id="IPR012854">
    <property type="entry name" value="Cu_amine_oxidase-like_N"/>
</dbReference>
<feature type="domain" description="Deacetylase PdaC" evidence="4">
    <location>
        <begin position="180"/>
        <end position="266"/>
    </location>
</feature>
<gene>
    <name evidence="5" type="ORF">ACFFJ8_11780</name>
</gene>
<dbReference type="InterPro" id="IPR037126">
    <property type="entry name" value="PdaC/RsiV-like_sf"/>
</dbReference>